<dbReference type="AlphaFoldDB" id="A0A602Z803"/>
<proteinExistence type="predicted"/>
<evidence type="ECO:0000313" key="1">
    <source>
        <dbReference type="EMBL" id="ECT8499305.1"/>
    </source>
</evidence>
<organism evidence="1">
    <name type="scientific">Salmonella enterica subsp. enterica serovar Pensacola</name>
    <dbReference type="NCBI Taxonomy" id="34042"/>
    <lineage>
        <taxon>Bacteria</taxon>
        <taxon>Pseudomonadati</taxon>
        <taxon>Pseudomonadota</taxon>
        <taxon>Gammaproteobacteria</taxon>
        <taxon>Enterobacterales</taxon>
        <taxon>Enterobacteriaceae</taxon>
        <taxon>Salmonella</taxon>
    </lineage>
</organism>
<protein>
    <submittedName>
        <fullName evidence="1">Uncharacterized protein</fullName>
    </submittedName>
</protein>
<name>A0A602Z803_SALET</name>
<dbReference type="Proteomes" id="UP000839894">
    <property type="component" value="Unassembled WGS sequence"/>
</dbReference>
<accession>A0A602Z803</accession>
<comment type="caution">
    <text evidence="1">The sequence shown here is derived from an EMBL/GenBank/DDBJ whole genome shotgun (WGS) entry which is preliminary data.</text>
</comment>
<sequence length="88" mass="9791">MVVSMWLLQAVVPVQDLVPWVSDSGEVVAVEGQEAPLKAISQVIFPHRESSQPVFWFSRLAAGEVMVGAMYPVRSPQQERHREECLSG</sequence>
<dbReference type="EMBL" id="AAKOBS010000048">
    <property type="protein sequence ID" value="ECT8499305.1"/>
    <property type="molecule type" value="Genomic_DNA"/>
</dbReference>
<reference evidence="1" key="1">
    <citation type="submission" date="2018-07" db="EMBL/GenBank/DDBJ databases">
        <authorList>
            <consortium name="PulseNet: The National Subtyping Network for Foodborne Disease Surveillance"/>
            <person name="Tarr C.L."/>
            <person name="Trees E."/>
            <person name="Katz L.S."/>
            <person name="Carleton-Romer H.A."/>
            <person name="Stroika S."/>
            <person name="Kucerova Z."/>
            <person name="Roache K.F."/>
            <person name="Sabol A.L."/>
            <person name="Besser J."/>
            <person name="Gerner-Smidt P."/>
        </authorList>
    </citation>
    <scope>NUCLEOTIDE SEQUENCE [LARGE SCALE GENOMIC DNA]</scope>
    <source>
        <strain evidence="1">PNUSAS006183</strain>
    </source>
</reference>
<gene>
    <name evidence="1" type="ORF">BWQ27_25010</name>
</gene>